<dbReference type="Proteomes" id="UP001196509">
    <property type="component" value="Unassembled WGS sequence"/>
</dbReference>
<gene>
    <name evidence="1" type="ORF">K1W69_20355</name>
</gene>
<evidence type="ECO:0000313" key="2">
    <source>
        <dbReference type="Proteomes" id="UP001196509"/>
    </source>
</evidence>
<proteinExistence type="predicted"/>
<reference evidence="1" key="1">
    <citation type="submission" date="2021-08" db="EMBL/GenBank/DDBJ databases">
        <title>Hoeflea bacterium WL0058 sp. nov., isolated from the sediment.</title>
        <authorList>
            <person name="Wang L."/>
            <person name="Zhang D."/>
        </authorList>
    </citation>
    <scope>NUCLEOTIDE SEQUENCE</scope>
    <source>
        <strain evidence="1">WL0058</strain>
    </source>
</reference>
<dbReference type="RefSeq" id="WP_220230278.1">
    <property type="nucleotide sequence ID" value="NZ_JAICBX010000004.1"/>
</dbReference>
<dbReference type="EMBL" id="JAICBX010000004">
    <property type="protein sequence ID" value="MBW8639556.1"/>
    <property type="molecule type" value="Genomic_DNA"/>
</dbReference>
<name>A0AAE2ZRE6_9HYPH</name>
<dbReference type="AlphaFoldDB" id="A0AAE2ZRE6"/>
<protein>
    <submittedName>
        <fullName evidence="1">Uncharacterized protein</fullName>
    </submittedName>
</protein>
<accession>A0AAE2ZRE6</accession>
<keyword evidence="2" id="KW-1185">Reference proteome</keyword>
<organism evidence="1 2">
    <name type="scientific">Flavimaribacter sediminis</name>
    <dbReference type="NCBI Taxonomy" id="2865987"/>
    <lineage>
        <taxon>Bacteria</taxon>
        <taxon>Pseudomonadati</taxon>
        <taxon>Pseudomonadota</taxon>
        <taxon>Alphaproteobacteria</taxon>
        <taxon>Hyphomicrobiales</taxon>
        <taxon>Rhizobiaceae</taxon>
        <taxon>Flavimaribacter</taxon>
    </lineage>
</organism>
<evidence type="ECO:0000313" key="1">
    <source>
        <dbReference type="EMBL" id="MBW8639556.1"/>
    </source>
</evidence>
<comment type="caution">
    <text evidence="1">The sequence shown here is derived from an EMBL/GenBank/DDBJ whole genome shotgun (WGS) entry which is preliminary data.</text>
</comment>
<sequence>MTQETRKSDYFSFKKIASVDAGENGEKADFFVRTTEAEAHRRRFAESDVREILSMGGAFAVSALAPQSTWRAYCDGAARFRLAKARRKQLEALSTRAAAILEMRDADQVRKLHEDWRAHQMRRRLTIAAEYTRGKRPVDLSAQGLEHVKSSLKAGKGAILWANQFASQTLFGKRVLWNEGFKPVQISVEQHGFSNSSFGINTVNKVVLAAEDRYLGERLIFEKDDGAAVTRKVLKRLDDGALIIIGNNTFAGSSFVEVPAAGDTYVSMSTTALSMATRRGTPLHVMNIVETEPFQSYRVDFSPALNELAAPARPGKGRDNEAMAILALKARDCLLDGIRKAPEQFLGWFSITTSRFV</sequence>